<feature type="coiled-coil region" evidence="9">
    <location>
        <begin position="163"/>
        <end position="190"/>
    </location>
</feature>
<feature type="transmembrane region" description="Helical" evidence="10">
    <location>
        <begin position="52"/>
        <end position="70"/>
    </location>
</feature>
<feature type="domain" description="Histidine kinase/HSP90-like ATPase" evidence="11">
    <location>
        <begin position="303"/>
        <end position="392"/>
    </location>
</feature>
<dbReference type="HOGENOM" id="CLU_000445_20_1_11"/>
<reference evidence="13 14" key="1">
    <citation type="journal article" date="2007" name="Nat. Biotechnol.">
        <title>Complete genome sequence of the erythromycin-producing bacterium Saccharopolyspora erythraea NRRL23338.</title>
        <authorList>
            <person name="Oliynyk M."/>
            <person name="Samborskyy M."/>
            <person name="Lester J.B."/>
            <person name="Mironenko T."/>
            <person name="Scott N."/>
            <person name="Dickens S."/>
            <person name="Haydock S.F."/>
            <person name="Leadlay P.F."/>
        </authorList>
    </citation>
    <scope>NUCLEOTIDE SEQUENCE [LARGE SCALE GENOMIC DNA]</scope>
    <source>
        <strain evidence="14">ATCC 11635 / DSM 40517 / JCM 4748 / NBRC 13426 / NCIMB 8594 / NRRL 2338</strain>
    </source>
</reference>
<keyword evidence="10" id="KW-0812">Transmembrane</keyword>
<keyword evidence="4" id="KW-0808">Transferase</keyword>
<evidence type="ECO:0000259" key="12">
    <source>
        <dbReference type="Pfam" id="PF07730"/>
    </source>
</evidence>
<keyword evidence="6 13" id="KW-0418">Kinase</keyword>
<dbReference type="InterPro" id="IPR050482">
    <property type="entry name" value="Sensor_HK_TwoCompSys"/>
</dbReference>
<dbReference type="Proteomes" id="UP000006728">
    <property type="component" value="Chromosome"/>
</dbReference>
<feature type="transmembrane region" description="Helical" evidence="10">
    <location>
        <begin position="112"/>
        <end position="129"/>
    </location>
</feature>
<feature type="transmembrane region" description="Helical" evidence="10">
    <location>
        <begin position="135"/>
        <end position="157"/>
    </location>
</feature>
<evidence type="ECO:0000256" key="3">
    <source>
        <dbReference type="ARBA" id="ARBA00022553"/>
    </source>
</evidence>
<dbReference type="PANTHER" id="PTHR24421">
    <property type="entry name" value="NITRATE/NITRITE SENSOR PROTEIN NARX-RELATED"/>
    <property type="match status" value="1"/>
</dbReference>
<evidence type="ECO:0000256" key="10">
    <source>
        <dbReference type="SAM" id="Phobius"/>
    </source>
</evidence>
<evidence type="ECO:0000256" key="7">
    <source>
        <dbReference type="ARBA" id="ARBA00022840"/>
    </source>
</evidence>
<keyword evidence="5" id="KW-0547">Nucleotide-binding</keyword>
<organism evidence="13 14">
    <name type="scientific">Saccharopolyspora erythraea (strain ATCC 11635 / DSM 40517 / JCM 4748 / NBRC 13426 / NCIMB 8594 / NRRL 2338)</name>
    <dbReference type="NCBI Taxonomy" id="405948"/>
    <lineage>
        <taxon>Bacteria</taxon>
        <taxon>Bacillati</taxon>
        <taxon>Actinomycetota</taxon>
        <taxon>Actinomycetes</taxon>
        <taxon>Pseudonocardiales</taxon>
        <taxon>Pseudonocardiaceae</taxon>
        <taxon>Saccharopolyspora</taxon>
    </lineage>
</organism>
<evidence type="ECO:0000256" key="6">
    <source>
        <dbReference type="ARBA" id="ARBA00022777"/>
    </source>
</evidence>
<feature type="transmembrane region" description="Helical" evidence="10">
    <location>
        <begin position="29"/>
        <end position="47"/>
    </location>
</feature>
<dbReference type="eggNOG" id="COG4585">
    <property type="taxonomic scope" value="Bacteria"/>
</dbReference>
<dbReference type="Gene3D" id="1.20.5.1930">
    <property type="match status" value="1"/>
</dbReference>
<dbReference type="GO" id="GO:0046983">
    <property type="term" value="F:protein dimerization activity"/>
    <property type="evidence" value="ECO:0007669"/>
    <property type="project" value="InterPro"/>
</dbReference>
<accession>A4FP18</accession>
<dbReference type="GO" id="GO:0005524">
    <property type="term" value="F:ATP binding"/>
    <property type="evidence" value="ECO:0007669"/>
    <property type="project" value="UniProtKB-KW"/>
</dbReference>
<keyword evidence="7" id="KW-0067">ATP-binding</keyword>
<dbReference type="SUPFAM" id="SSF55874">
    <property type="entry name" value="ATPase domain of HSP90 chaperone/DNA topoisomerase II/histidine kinase"/>
    <property type="match status" value="1"/>
</dbReference>
<dbReference type="CDD" id="cd16917">
    <property type="entry name" value="HATPase_UhpB-NarQ-NarX-like"/>
    <property type="match status" value="1"/>
</dbReference>
<feature type="domain" description="Signal transduction histidine kinase subgroup 3 dimerisation and phosphoacceptor" evidence="12">
    <location>
        <begin position="188"/>
        <end position="252"/>
    </location>
</feature>
<dbReference type="Gene3D" id="3.30.565.10">
    <property type="entry name" value="Histidine kinase-like ATPase, C-terminal domain"/>
    <property type="match status" value="1"/>
</dbReference>
<feature type="transmembrane region" description="Helical" evidence="10">
    <location>
        <begin position="76"/>
        <end position="100"/>
    </location>
</feature>
<evidence type="ECO:0000259" key="11">
    <source>
        <dbReference type="Pfam" id="PF02518"/>
    </source>
</evidence>
<name>A4FP18_SACEN</name>
<evidence type="ECO:0000256" key="9">
    <source>
        <dbReference type="SAM" id="Coils"/>
    </source>
</evidence>
<dbReference type="EMBL" id="AM420293">
    <property type="protein sequence ID" value="CAM05793.1"/>
    <property type="molecule type" value="Genomic_DNA"/>
</dbReference>
<keyword evidence="14" id="KW-1185">Reference proteome</keyword>
<evidence type="ECO:0000256" key="8">
    <source>
        <dbReference type="ARBA" id="ARBA00023012"/>
    </source>
</evidence>
<dbReference type="Pfam" id="PF07730">
    <property type="entry name" value="HisKA_3"/>
    <property type="match status" value="1"/>
</dbReference>
<dbReference type="InterPro" id="IPR011712">
    <property type="entry name" value="Sig_transdc_His_kin_sub3_dim/P"/>
</dbReference>
<dbReference type="STRING" id="405948.SACE_6627"/>
<dbReference type="GO" id="GO:0000155">
    <property type="term" value="F:phosphorelay sensor kinase activity"/>
    <property type="evidence" value="ECO:0007669"/>
    <property type="project" value="InterPro"/>
</dbReference>
<protein>
    <recommendedName>
        <fullName evidence="2">histidine kinase</fullName>
        <ecNumber evidence="2">2.7.13.3</ecNumber>
    </recommendedName>
</protein>
<keyword evidence="3" id="KW-0597">Phosphoprotein</keyword>
<gene>
    <name evidence="13" type="ordered locus">SACE_6627</name>
</gene>
<sequence length="393" mass="42478">MSAMGGHYRGAVRFFDHLRARLSWWDGRIRSLLFDLVAALITIRFGVNLETALTVPNVGLLIAAVLAFVVRRRFPWLPVVATAGLATFTGPAAAASVAAYTMARRRGPSTQLWVAGGLLAAVMTAHTYQQFPQDLHIYAIASAATAGVAMLLGLWVFQRKMLLVTFRERAEQAERERDLLAERAVAAERRRIAREMHDVVAHRCSVISLQAGALTLTAPDERTGEVAEVIRKTSATALTELRSMLRVLREDENDGPGEMSGELASDPTLSSIRRLVADSVESGENIRLDLPDPLPETSSEVGRAAYRVVQESLTNAAKHAPHAAVHVEVTAEDGDLVVTVSNRRAPGTGSDAVPGSGYGLIGMRERVTLAGGALRNGWAEDGGYRVRAVFPLQ</sequence>
<evidence type="ECO:0000256" key="4">
    <source>
        <dbReference type="ARBA" id="ARBA00022679"/>
    </source>
</evidence>
<dbReference type="InterPro" id="IPR003594">
    <property type="entry name" value="HATPase_dom"/>
</dbReference>
<keyword evidence="10" id="KW-0472">Membrane</keyword>
<dbReference type="Pfam" id="PF02518">
    <property type="entry name" value="HATPase_c"/>
    <property type="match status" value="1"/>
</dbReference>
<dbReference type="AlphaFoldDB" id="A4FP18"/>
<evidence type="ECO:0000313" key="14">
    <source>
        <dbReference type="Proteomes" id="UP000006728"/>
    </source>
</evidence>
<evidence type="ECO:0000256" key="2">
    <source>
        <dbReference type="ARBA" id="ARBA00012438"/>
    </source>
</evidence>
<dbReference type="PANTHER" id="PTHR24421:SF10">
    <property type="entry name" value="NITRATE_NITRITE SENSOR PROTEIN NARQ"/>
    <property type="match status" value="1"/>
</dbReference>
<evidence type="ECO:0000256" key="5">
    <source>
        <dbReference type="ARBA" id="ARBA00022741"/>
    </source>
</evidence>
<evidence type="ECO:0000313" key="13">
    <source>
        <dbReference type="EMBL" id="CAM05793.1"/>
    </source>
</evidence>
<proteinExistence type="predicted"/>
<keyword evidence="9" id="KW-0175">Coiled coil</keyword>
<dbReference type="GO" id="GO:0016020">
    <property type="term" value="C:membrane"/>
    <property type="evidence" value="ECO:0007669"/>
    <property type="project" value="InterPro"/>
</dbReference>
<keyword evidence="10" id="KW-1133">Transmembrane helix</keyword>
<keyword evidence="8" id="KW-0902">Two-component regulatory system</keyword>
<evidence type="ECO:0000256" key="1">
    <source>
        <dbReference type="ARBA" id="ARBA00000085"/>
    </source>
</evidence>
<dbReference type="KEGG" id="sen:SACE_6627"/>
<comment type="catalytic activity">
    <reaction evidence="1">
        <text>ATP + protein L-histidine = ADP + protein N-phospho-L-histidine.</text>
        <dbReference type="EC" id="2.7.13.3"/>
    </reaction>
</comment>
<dbReference type="EC" id="2.7.13.3" evidence="2"/>
<dbReference type="InterPro" id="IPR036890">
    <property type="entry name" value="HATPase_C_sf"/>
</dbReference>